<dbReference type="EMBL" id="CP036525">
    <property type="protein sequence ID" value="QDT03294.1"/>
    <property type="molecule type" value="Genomic_DNA"/>
</dbReference>
<gene>
    <name evidence="4" type="ORF">K227x_16760</name>
</gene>
<dbReference type="AlphaFoldDB" id="A0A517N830"/>
<dbReference type="SUPFAM" id="SSF111369">
    <property type="entry name" value="HlyD-like secretion proteins"/>
    <property type="match status" value="1"/>
</dbReference>
<dbReference type="OrthoDB" id="259333at2"/>
<proteinExistence type="predicted"/>
<organism evidence="4 5">
    <name type="scientific">Rubripirellula lacrimiformis</name>
    <dbReference type="NCBI Taxonomy" id="1930273"/>
    <lineage>
        <taxon>Bacteria</taxon>
        <taxon>Pseudomonadati</taxon>
        <taxon>Planctomycetota</taxon>
        <taxon>Planctomycetia</taxon>
        <taxon>Pirellulales</taxon>
        <taxon>Pirellulaceae</taxon>
        <taxon>Rubripirellula</taxon>
    </lineage>
</organism>
<evidence type="ECO:0000256" key="3">
    <source>
        <dbReference type="SAM" id="SignalP"/>
    </source>
</evidence>
<comment type="subcellular location">
    <subcellularLocation>
        <location evidence="1">Cell envelope</location>
    </subcellularLocation>
</comment>
<dbReference type="KEGG" id="rlc:K227x_16760"/>
<dbReference type="Gene3D" id="2.40.30.170">
    <property type="match status" value="1"/>
</dbReference>
<dbReference type="Gene3D" id="2.40.50.100">
    <property type="match status" value="1"/>
</dbReference>
<feature type="chain" id="PRO_5022205403" evidence="3">
    <location>
        <begin position="23"/>
        <end position="313"/>
    </location>
</feature>
<feature type="signal peptide" evidence="3">
    <location>
        <begin position="1"/>
        <end position="22"/>
    </location>
</feature>
<dbReference type="Proteomes" id="UP000318538">
    <property type="component" value="Chromosome"/>
</dbReference>
<evidence type="ECO:0000313" key="5">
    <source>
        <dbReference type="Proteomes" id="UP000318538"/>
    </source>
</evidence>
<dbReference type="InterPro" id="IPR050465">
    <property type="entry name" value="UPF0194_transport"/>
</dbReference>
<evidence type="ECO:0000313" key="4">
    <source>
        <dbReference type="EMBL" id="QDT03294.1"/>
    </source>
</evidence>
<accession>A0A517N830</accession>
<reference evidence="4 5" key="1">
    <citation type="submission" date="2019-02" db="EMBL/GenBank/DDBJ databases">
        <title>Deep-cultivation of Planctomycetes and their phenomic and genomic characterization uncovers novel biology.</title>
        <authorList>
            <person name="Wiegand S."/>
            <person name="Jogler M."/>
            <person name="Boedeker C."/>
            <person name="Pinto D."/>
            <person name="Vollmers J."/>
            <person name="Rivas-Marin E."/>
            <person name="Kohn T."/>
            <person name="Peeters S.H."/>
            <person name="Heuer A."/>
            <person name="Rast P."/>
            <person name="Oberbeckmann S."/>
            <person name="Bunk B."/>
            <person name="Jeske O."/>
            <person name="Meyerdierks A."/>
            <person name="Storesund J.E."/>
            <person name="Kallscheuer N."/>
            <person name="Luecker S."/>
            <person name="Lage O.M."/>
            <person name="Pohl T."/>
            <person name="Merkel B.J."/>
            <person name="Hornburger P."/>
            <person name="Mueller R.-W."/>
            <person name="Bruemmer F."/>
            <person name="Labrenz M."/>
            <person name="Spormann A.M."/>
            <person name="Op den Camp H."/>
            <person name="Overmann J."/>
            <person name="Amann R."/>
            <person name="Jetten M.S.M."/>
            <person name="Mascher T."/>
            <person name="Medema M.H."/>
            <person name="Devos D.P."/>
            <person name="Kaster A.-K."/>
            <person name="Ovreas L."/>
            <person name="Rohde M."/>
            <person name="Galperin M.Y."/>
            <person name="Jogler C."/>
        </authorList>
    </citation>
    <scope>NUCLEOTIDE SEQUENCE [LARGE SCALE GENOMIC DNA]</scope>
    <source>
        <strain evidence="4 5">K22_7</strain>
    </source>
</reference>
<name>A0A517N830_9BACT</name>
<keyword evidence="2" id="KW-0175">Coiled coil</keyword>
<evidence type="ECO:0000256" key="1">
    <source>
        <dbReference type="ARBA" id="ARBA00004196"/>
    </source>
</evidence>
<protein>
    <submittedName>
        <fullName evidence="4">Putative efflux pump membrane fusion protein</fullName>
    </submittedName>
</protein>
<evidence type="ECO:0000256" key="2">
    <source>
        <dbReference type="ARBA" id="ARBA00023054"/>
    </source>
</evidence>
<dbReference type="PROSITE" id="PS50096">
    <property type="entry name" value="IQ"/>
    <property type="match status" value="1"/>
</dbReference>
<keyword evidence="5" id="KW-1185">Reference proteome</keyword>
<dbReference type="PANTHER" id="PTHR32347:SF23">
    <property type="entry name" value="BLL5650 PROTEIN"/>
    <property type="match status" value="1"/>
</dbReference>
<dbReference type="RefSeq" id="WP_145169012.1">
    <property type="nucleotide sequence ID" value="NZ_CP036525.1"/>
</dbReference>
<dbReference type="PANTHER" id="PTHR32347">
    <property type="entry name" value="EFFLUX SYSTEM COMPONENT YKNX-RELATED"/>
    <property type="match status" value="1"/>
</dbReference>
<dbReference type="Gene3D" id="1.10.287.470">
    <property type="entry name" value="Helix hairpin bin"/>
    <property type="match status" value="1"/>
</dbReference>
<keyword evidence="3" id="KW-0732">Signal</keyword>
<dbReference type="GO" id="GO:0030313">
    <property type="term" value="C:cell envelope"/>
    <property type="evidence" value="ECO:0007669"/>
    <property type="project" value="UniProtKB-SubCell"/>
</dbReference>
<sequence precursor="true">MNRMLPTLAVWICLTVSSSVTSQDNAGVQVDDSVVRFASEVDVPALESGPLAEIFVRQNDSIEADSPIARLHSHSLQIERRSAKARYDSAERDAANQIDIQRAEKALEYAVAELETKTSMQNEFRGAVARAEIRKLRLGVELQKLEVRQAELDQGKALTNQALFGAELSLLDNQLENMEAQSPISGVVLDVAKSVGEWVNKGETIATVGRMDRLHIHAFVNSRQLAPALCKGLPVSVTWKDDVDGREVSLRGTVLSVDPQSFSGGRFRLHAEIANVQRGDNHGQWLLRPGTDVQMTVYPSVSVSRRQSASGTR</sequence>